<dbReference type="EC" id="5.2.1.8" evidence="2"/>
<evidence type="ECO:0000256" key="7">
    <source>
        <dbReference type="PROSITE-ProRule" id="PRU00339"/>
    </source>
</evidence>
<dbReference type="Proteomes" id="UP000187013">
    <property type="component" value="Unassembled WGS sequence"/>
</dbReference>
<feature type="region of interest" description="Disordered" evidence="8">
    <location>
        <begin position="377"/>
        <end position="398"/>
    </location>
</feature>
<dbReference type="Pfam" id="PF00160">
    <property type="entry name" value="Pro_isomerase"/>
    <property type="match status" value="1"/>
</dbReference>
<keyword evidence="6" id="KW-0413">Isomerase</keyword>
<evidence type="ECO:0000256" key="5">
    <source>
        <dbReference type="ARBA" id="ARBA00023110"/>
    </source>
</evidence>
<dbReference type="SMART" id="SM00028">
    <property type="entry name" value="TPR"/>
    <property type="match status" value="3"/>
</dbReference>
<name>A0A1Q3AFA0_ZYGRO</name>
<evidence type="ECO:0000313" key="11">
    <source>
        <dbReference type="Proteomes" id="UP000187013"/>
    </source>
</evidence>
<sequence length="398" mass="45827">MSENPKTFFDISIGDSPIGRIVFELYEKQAPKTVDNFVILCTAADSYLEDTPLKFRNNYFHRVVKNFAIQAGDVFHCSDKYEKNDNTGKGGCSIYASTEHLIKRDAESLCFGDFEDENLKNFDKPFLLAMANKGEPNTNSSQFFITTSPAPHLNGKHTLFGRVIYGKSVVRTIERSPVDSDGFPESCIRIVNSGKWSEGDALPLHNASNDTIGGDIYEEFPDDNENFDEDNFTLAFNVANTIKESGTLLYKKKDFQNAYYKYMKSLRYVNEFIPEENVDKDNSINFINLKTKLYLNLSLVLYYLQSYDESIKFATYLLEMENVNDADQAKAFYRRGNSYSAKRKWEEALKDYKACEERNNQDKVVMEKIESVERELEKKKEKAKQTMSKFFTEPAEEK</sequence>
<evidence type="ECO:0000256" key="4">
    <source>
        <dbReference type="ARBA" id="ARBA00022803"/>
    </source>
</evidence>
<dbReference type="PROSITE" id="PS50072">
    <property type="entry name" value="CSA_PPIASE_2"/>
    <property type="match status" value="1"/>
</dbReference>
<proteinExistence type="predicted"/>
<evidence type="ECO:0000313" key="10">
    <source>
        <dbReference type="EMBL" id="GAV54397.1"/>
    </source>
</evidence>
<keyword evidence="3" id="KW-0677">Repeat</keyword>
<evidence type="ECO:0000256" key="8">
    <source>
        <dbReference type="SAM" id="MobiDB-lite"/>
    </source>
</evidence>
<reference evidence="10 11" key="1">
    <citation type="submission" date="2016-08" db="EMBL/GenBank/DDBJ databases">
        <title>Draft genome sequence of allopolyploid Zygosaccharomyces rouxii.</title>
        <authorList>
            <person name="Watanabe J."/>
            <person name="Uehara K."/>
            <person name="Mogi Y."/>
            <person name="Tsukioka Y."/>
        </authorList>
    </citation>
    <scope>NUCLEOTIDE SEQUENCE [LARGE SCALE GENOMIC DNA]</scope>
    <source>
        <strain evidence="10 11">NBRC 110957</strain>
    </source>
</reference>
<evidence type="ECO:0000256" key="3">
    <source>
        <dbReference type="ARBA" id="ARBA00022737"/>
    </source>
</evidence>
<protein>
    <recommendedName>
        <fullName evidence="2">peptidylprolyl isomerase</fullName>
        <ecNumber evidence="2">5.2.1.8</ecNumber>
    </recommendedName>
</protein>
<dbReference type="GO" id="GO:0051082">
    <property type="term" value="F:unfolded protein binding"/>
    <property type="evidence" value="ECO:0007669"/>
    <property type="project" value="UniProtKB-ARBA"/>
</dbReference>
<dbReference type="OrthoDB" id="407558at2759"/>
<organism evidence="10 11">
    <name type="scientific">Zygosaccharomyces rouxii</name>
    <dbReference type="NCBI Taxonomy" id="4956"/>
    <lineage>
        <taxon>Eukaryota</taxon>
        <taxon>Fungi</taxon>
        <taxon>Dikarya</taxon>
        <taxon>Ascomycota</taxon>
        <taxon>Saccharomycotina</taxon>
        <taxon>Saccharomycetes</taxon>
        <taxon>Saccharomycetales</taxon>
        <taxon>Saccharomycetaceae</taxon>
        <taxon>Zygosaccharomyces</taxon>
    </lineage>
</organism>
<dbReference type="GO" id="GO:0003755">
    <property type="term" value="F:peptidyl-prolyl cis-trans isomerase activity"/>
    <property type="evidence" value="ECO:0007669"/>
    <property type="project" value="UniProtKB-KW"/>
</dbReference>
<dbReference type="PANTHER" id="PTHR11071">
    <property type="entry name" value="PEPTIDYL-PROLYL CIS-TRANS ISOMERASE"/>
    <property type="match status" value="1"/>
</dbReference>
<dbReference type="InterPro" id="IPR029000">
    <property type="entry name" value="Cyclophilin-like_dom_sf"/>
</dbReference>
<feature type="repeat" description="TPR" evidence="7">
    <location>
        <begin position="329"/>
        <end position="362"/>
    </location>
</feature>
<dbReference type="GO" id="GO:0016018">
    <property type="term" value="F:cyclosporin A binding"/>
    <property type="evidence" value="ECO:0007669"/>
    <property type="project" value="TreeGrafter"/>
</dbReference>
<evidence type="ECO:0000256" key="6">
    <source>
        <dbReference type="ARBA" id="ARBA00023235"/>
    </source>
</evidence>
<accession>A0A1Q3AFA0</accession>
<gene>
    <name evidence="10" type="ORF">ZYGR_0AL01290</name>
</gene>
<dbReference type="AlphaFoldDB" id="A0A1Q3AFA0"/>
<dbReference type="InterPro" id="IPR019734">
    <property type="entry name" value="TPR_rpt"/>
</dbReference>
<evidence type="ECO:0000256" key="2">
    <source>
        <dbReference type="ARBA" id="ARBA00013194"/>
    </source>
</evidence>
<comment type="caution">
    <text evidence="10">The sequence shown here is derived from an EMBL/GenBank/DDBJ whole genome shotgun (WGS) entry which is preliminary data.</text>
</comment>
<keyword evidence="4 7" id="KW-0802">TPR repeat</keyword>
<keyword evidence="5" id="KW-0697">Rotamase</keyword>
<dbReference type="SUPFAM" id="SSF50891">
    <property type="entry name" value="Cyclophilin-like"/>
    <property type="match status" value="1"/>
</dbReference>
<dbReference type="InterPro" id="IPR011990">
    <property type="entry name" value="TPR-like_helical_dom_sf"/>
</dbReference>
<comment type="catalytic activity">
    <reaction evidence="1">
        <text>[protein]-peptidylproline (omega=180) = [protein]-peptidylproline (omega=0)</text>
        <dbReference type="Rhea" id="RHEA:16237"/>
        <dbReference type="Rhea" id="RHEA-COMP:10747"/>
        <dbReference type="Rhea" id="RHEA-COMP:10748"/>
        <dbReference type="ChEBI" id="CHEBI:83833"/>
        <dbReference type="ChEBI" id="CHEBI:83834"/>
        <dbReference type="EC" id="5.2.1.8"/>
    </reaction>
</comment>
<dbReference type="GO" id="GO:0042026">
    <property type="term" value="P:protein refolding"/>
    <property type="evidence" value="ECO:0007669"/>
    <property type="project" value="UniProtKB-ARBA"/>
</dbReference>
<dbReference type="GO" id="GO:0005829">
    <property type="term" value="C:cytosol"/>
    <property type="evidence" value="ECO:0007669"/>
    <property type="project" value="TreeGrafter"/>
</dbReference>
<dbReference type="EMBL" id="BDGX01000038">
    <property type="protein sequence ID" value="GAV54397.1"/>
    <property type="molecule type" value="Genomic_DNA"/>
</dbReference>
<evidence type="ECO:0000259" key="9">
    <source>
        <dbReference type="PROSITE" id="PS50072"/>
    </source>
</evidence>
<dbReference type="SUPFAM" id="SSF48452">
    <property type="entry name" value="TPR-like"/>
    <property type="match status" value="1"/>
</dbReference>
<dbReference type="PROSITE" id="PS50005">
    <property type="entry name" value="TPR"/>
    <property type="match status" value="1"/>
</dbReference>
<dbReference type="Gene3D" id="2.40.100.10">
    <property type="entry name" value="Cyclophilin-like"/>
    <property type="match status" value="1"/>
</dbReference>
<dbReference type="Gene3D" id="1.25.40.10">
    <property type="entry name" value="Tetratricopeptide repeat domain"/>
    <property type="match status" value="1"/>
</dbReference>
<dbReference type="FunFam" id="1.25.40.10:FF:000029">
    <property type="entry name" value="peptidyl-prolyl cis-trans isomerase D"/>
    <property type="match status" value="1"/>
</dbReference>
<dbReference type="PRINTS" id="PR00153">
    <property type="entry name" value="CSAPPISMRASE"/>
</dbReference>
<feature type="domain" description="PPIase cyclophilin-type" evidence="9">
    <location>
        <begin position="8"/>
        <end position="195"/>
    </location>
</feature>
<dbReference type="PANTHER" id="PTHR11071:SF561">
    <property type="entry name" value="PEPTIDYL-PROLYL CIS-TRANS ISOMERASE D-RELATED"/>
    <property type="match status" value="1"/>
</dbReference>
<dbReference type="InterPro" id="IPR002130">
    <property type="entry name" value="Cyclophilin-type_PPIase_dom"/>
</dbReference>
<evidence type="ECO:0000256" key="1">
    <source>
        <dbReference type="ARBA" id="ARBA00000971"/>
    </source>
</evidence>